<evidence type="ECO:0000256" key="5">
    <source>
        <dbReference type="HAMAP-Rule" id="MF_00835"/>
    </source>
</evidence>
<keyword evidence="3 5" id="KW-0949">S-adenosyl-L-methionine</keyword>
<comment type="similarity">
    <text evidence="5">Belongs to the methyltransferase superfamily.</text>
</comment>
<evidence type="ECO:0000256" key="4">
    <source>
        <dbReference type="ARBA" id="ARBA00022756"/>
    </source>
</evidence>
<feature type="domain" description="Methyltransferase" evidence="6">
    <location>
        <begin position="60"/>
        <end position="149"/>
    </location>
</feature>
<dbReference type="EC" id="2.1.1.197" evidence="5"/>
<proteinExistence type="inferred from homology"/>
<dbReference type="Proteomes" id="UP000490535">
    <property type="component" value="Unassembled WGS sequence"/>
</dbReference>
<dbReference type="GO" id="GO:0102130">
    <property type="term" value="F:malonyl-CoA methyltransferase activity"/>
    <property type="evidence" value="ECO:0007669"/>
    <property type="project" value="UniProtKB-EC"/>
</dbReference>
<evidence type="ECO:0000256" key="3">
    <source>
        <dbReference type="ARBA" id="ARBA00022691"/>
    </source>
</evidence>
<dbReference type="AlphaFoldDB" id="A0A833PEP2"/>
<accession>A0A833PEP2</accession>
<dbReference type="InterPro" id="IPR050602">
    <property type="entry name" value="Malonyl-ACP_OMT"/>
</dbReference>
<comment type="function">
    <text evidence="5">Converts the free carboxyl group of a malonyl-thioester to its methyl ester by transfer of a methyl group from S-adenosyl-L-methionine (SAM). It allows to synthesize pimeloyl-ACP via the fatty acid synthetic pathway.</text>
</comment>
<keyword evidence="1 5" id="KW-0489">Methyltransferase</keyword>
<evidence type="ECO:0000313" key="7">
    <source>
        <dbReference type="EMBL" id="KAF1024249.1"/>
    </source>
</evidence>
<dbReference type="HAMAP" id="MF_00835">
    <property type="entry name" value="BioC"/>
    <property type="match status" value="1"/>
</dbReference>
<evidence type="ECO:0000256" key="1">
    <source>
        <dbReference type="ARBA" id="ARBA00022603"/>
    </source>
</evidence>
<keyword evidence="4 5" id="KW-0093">Biotin biosynthesis</keyword>
<evidence type="ECO:0000313" key="8">
    <source>
        <dbReference type="Proteomes" id="UP000490535"/>
    </source>
</evidence>
<dbReference type="InterPro" id="IPR011814">
    <property type="entry name" value="BioC"/>
</dbReference>
<reference evidence="8" key="1">
    <citation type="journal article" date="2020" name="MBio">
        <title>Horizontal gene transfer to a defensive symbiont with a reduced genome amongst a multipartite beetle microbiome.</title>
        <authorList>
            <person name="Waterworth S.C."/>
            <person name="Florez L.V."/>
            <person name="Rees E.R."/>
            <person name="Hertweck C."/>
            <person name="Kaltenpoth M."/>
            <person name="Kwan J.C."/>
        </authorList>
    </citation>
    <scope>NUCLEOTIDE SEQUENCE [LARGE SCALE GENOMIC DNA]</scope>
</reference>
<gene>
    <name evidence="5 7" type="primary">bioC</name>
    <name evidence="7" type="ORF">GAK29_02703</name>
</gene>
<dbReference type="Gene3D" id="3.40.50.150">
    <property type="entry name" value="Vaccinia Virus protein VP39"/>
    <property type="match status" value="1"/>
</dbReference>
<keyword evidence="2 5" id="KW-0808">Transferase</keyword>
<dbReference type="PANTHER" id="PTHR13090:SF1">
    <property type="entry name" value="ARGININE-HYDROXYLASE NDUFAF5, MITOCHONDRIAL"/>
    <property type="match status" value="1"/>
</dbReference>
<dbReference type="GO" id="GO:0009102">
    <property type="term" value="P:biotin biosynthetic process"/>
    <property type="evidence" value="ECO:0007669"/>
    <property type="project" value="UniProtKB-UniRule"/>
</dbReference>
<dbReference type="InterPro" id="IPR029063">
    <property type="entry name" value="SAM-dependent_MTases_sf"/>
</dbReference>
<organism evidence="7 8">
    <name type="scientific">Acinetobacter bereziniae</name>
    <name type="common">Acinetobacter genomosp. 10</name>
    <dbReference type="NCBI Taxonomy" id="106648"/>
    <lineage>
        <taxon>Bacteria</taxon>
        <taxon>Pseudomonadati</taxon>
        <taxon>Pseudomonadota</taxon>
        <taxon>Gammaproteobacteria</taxon>
        <taxon>Moraxellales</taxon>
        <taxon>Moraxellaceae</taxon>
        <taxon>Acinetobacter</taxon>
    </lineage>
</organism>
<dbReference type="PANTHER" id="PTHR13090">
    <property type="entry name" value="ARGININE-HYDROXYLASE NDUFAF5, MITOCHONDRIAL"/>
    <property type="match status" value="1"/>
</dbReference>
<sequence length="271" mass="31209">MSRTYCEQKVKSLKLDKSQIALRFAQAGQSYPEQAIVQRKIAQRLFDLIAQYGVGQYDKVFEIGCGSGNLTQLLMQKLNIKDLILNDLYEDVQQHFNFNVISNPQVNWLIGDIEQLEFPQNLNLVASSSALQWINDLDAIFKQAFHHLTAHAELCFSSFGQDNLREIKSLTGQGLSYLSLENLQDKLQHNGFEILHISEQVEQLSFAHPKQVLQHLKATGVTATASSFRWTKQSLMDFYQNYQQFSYLDEPGRAMYHLTYHPIYCIARRQP</sequence>
<comment type="caution">
    <text evidence="7">The sequence shown here is derived from an EMBL/GenBank/DDBJ whole genome shotgun (WGS) entry which is preliminary data.</text>
</comment>
<protein>
    <recommendedName>
        <fullName evidence="5">Malonyl-[acyl-carrier protein] O-methyltransferase</fullName>
        <shortName evidence="5">Malonyl-ACP O-methyltransferase</shortName>
        <ecNumber evidence="5">2.1.1.197</ecNumber>
    </recommendedName>
    <alternativeName>
        <fullName evidence="5">Biotin synthesis protein BioC</fullName>
    </alternativeName>
</protein>
<dbReference type="GO" id="GO:0010340">
    <property type="term" value="F:carboxyl-O-methyltransferase activity"/>
    <property type="evidence" value="ECO:0007669"/>
    <property type="project" value="UniProtKB-UniRule"/>
</dbReference>
<dbReference type="InterPro" id="IPR041698">
    <property type="entry name" value="Methyltransf_25"/>
</dbReference>
<evidence type="ECO:0000256" key="2">
    <source>
        <dbReference type="ARBA" id="ARBA00022679"/>
    </source>
</evidence>
<dbReference type="EMBL" id="WNDP01000067">
    <property type="protein sequence ID" value="KAF1024249.1"/>
    <property type="molecule type" value="Genomic_DNA"/>
</dbReference>
<dbReference type="SUPFAM" id="SSF53335">
    <property type="entry name" value="S-adenosyl-L-methionine-dependent methyltransferases"/>
    <property type="match status" value="1"/>
</dbReference>
<evidence type="ECO:0000259" key="6">
    <source>
        <dbReference type="Pfam" id="PF13649"/>
    </source>
</evidence>
<dbReference type="UniPathway" id="UPA00078"/>
<name>A0A833PEP2_ACIBZ</name>
<dbReference type="CDD" id="cd02440">
    <property type="entry name" value="AdoMet_MTases"/>
    <property type="match status" value="1"/>
</dbReference>
<dbReference type="NCBIfam" id="TIGR02072">
    <property type="entry name" value="BioC"/>
    <property type="match status" value="1"/>
</dbReference>
<dbReference type="Pfam" id="PF13649">
    <property type="entry name" value="Methyltransf_25"/>
    <property type="match status" value="1"/>
</dbReference>
<dbReference type="GO" id="GO:0032259">
    <property type="term" value="P:methylation"/>
    <property type="evidence" value="ECO:0007669"/>
    <property type="project" value="UniProtKB-KW"/>
</dbReference>
<comment type="catalytic activity">
    <reaction evidence="5">
        <text>malonyl-[ACP] + S-adenosyl-L-methionine = malonyl-[ACP] methyl ester + S-adenosyl-L-homocysteine</text>
        <dbReference type="Rhea" id="RHEA:17105"/>
        <dbReference type="Rhea" id="RHEA-COMP:9623"/>
        <dbReference type="Rhea" id="RHEA-COMP:9954"/>
        <dbReference type="ChEBI" id="CHEBI:57856"/>
        <dbReference type="ChEBI" id="CHEBI:59789"/>
        <dbReference type="ChEBI" id="CHEBI:78449"/>
        <dbReference type="ChEBI" id="CHEBI:78845"/>
        <dbReference type="EC" id="2.1.1.197"/>
    </reaction>
</comment>
<comment type="pathway">
    <text evidence="5">Cofactor biosynthesis; biotin biosynthesis.</text>
</comment>